<reference evidence="2 3" key="1">
    <citation type="submission" date="2022-01" db="EMBL/GenBank/DDBJ databases">
        <authorList>
            <person name="Xiong W."/>
            <person name="Schranz E."/>
        </authorList>
    </citation>
    <scope>NUCLEOTIDE SEQUENCE [LARGE SCALE GENOMIC DNA]</scope>
</reference>
<proteinExistence type="predicted"/>
<name>A0AAU9NBI9_9ASTR</name>
<protein>
    <submittedName>
        <fullName evidence="2">Uncharacterized protein</fullName>
    </submittedName>
</protein>
<feature type="region of interest" description="Disordered" evidence="1">
    <location>
        <begin position="1"/>
        <end position="32"/>
    </location>
</feature>
<accession>A0AAU9NBI9</accession>
<sequence>MAESVSPSVVEYNQTKEGNTDSMDQKSSQTTMIPDENAVIGAKLLCDDGIEKNDDESLSLVGSVVKSPEDEFGGVEKAAYVYY</sequence>
<organism evidence="2 3">
    <name type="scientific">Lactuca virosa</name>
    <dbReference type="NCBI Taxonomy" id="75947"/>
    <lineage>
        <taxon>Eukaryota</taxon>
        <taxon>Viridiplantae</taxon>
        <taxon>Streptophyta</taxon>
        <taxon>Embryophyta</taxon>
        <taxon>Tracheophyta</taxon>
        <taxon>Spermatophyta</taxon>
        <taxon>Magnoliopsida</taxon>
        <taxon>eudicotyledons</taxon>
        <taxon>Gunneridae</taxon>
        <taxon>Pentapetalae</taxon>
        <taxon>asterids</taxon>
        <taxon>campanulids</taxon>
        <taxon>Asterales</taxon>
        <taxon>Asteraceae</taxon>
        <taxon>Cichorioideae</taxon>
        <taxon>Cichorieae</taxon>
        <taxon>Lactucinae</taxon>
        <taxon>Lactuca</taxon>
    </lineage>
</organism>
<evidence type="ECO:0000313" key="3">
    <source>
        <dbReference type="Proteomes" id="UP001157418"/>
    </source>
</evidence>
<keyword evidence="3" id="KW-1185">Reference proteome</keyword>
<comment type="caution">
    <text evidence="2">The sequence shown here is derived from an EMBL/GenBank/DDBJ whole genome shotgun (WGS) entry which is preliminary data.</text>
</comment>
<gene>
    <name evidence="2" type="ORF">LVIROSA_LOCUS22299</name>
</gene>
<evidence type="ECO:0000313" key="2">
    <source>
        <dbReference type="EMBL" id="CAH1435896.1"/>
    </source>
</evidence>
<evidence type="ECO:0000256" key="1">
    <source>
        <dbReference type="SAM" id="MobiDB-lite"/>
    </source>
</evidence>
<dbReference type="EMBL" id="CAKMRJ010004445">
    <property type="protein sequence ID" value="CAH1435896.1"/>
    <property type="molecule type" value="Genomic_DNA"/>
</dbReference>
<dbReference type="AlphaFoldDB" id="A0AAU9NBI9"/>
<dbReference type="Proteomes" id="UP001157418">
    <property type="component" value="Unassembled WGS sequence"/>
</dbReference>